<dbReference type="PANTHER" id="PTHR39290">
    <property type="entry name" value="C3H1-TYPE DOMAIN-CONTAINING PROTEIN-RELATED"/>
    <property type="match status" value="1"/>
</dbReference>
<organism evidence="2">
    <name type="scientific">Pseudo-nitzschia australis</name>
    <dbReference type="NCBI Taxonomy" id="44445"/>
    <lineage>
        <taxon>Eukaryota</taxon>
        <taxon>Sar</taxon>
        <taxon>Stramenopiles</taxon>
        <taxon>Ochrophyta</taxon>
        <taxon>Bacillariophyta</taxon>
        <taxon>Bacillariophyceae</taxon>
        <taxon>Bacillariophycidae</taxon>
        <taxon>Bacillariales</taxon>
        <taxon>Bacillariaceae</taxon>
        <taxon>Pseudo-nitzschia</taxon>
    </lineage>
</organism>
<proteinExistence type="predicted"/>
<dbReference type="EMBL" id="HBIX01004491">
    <property type="protein sequence ID" value="CAE0710819.1"/>
    <property type="molecule type" value="Transcribed_RNA"/>
</dbReference>
<protein>
    <submittedName>
        <fullName evidence="2">Uncharacterized protein</fullName>
    </submittedName>
</protein>
<evidence type="ECO:0000313" key="2">
    <source>
        <dbReference type="EMBL" id="CAE0710819.1"/>
    </source>
</evidence>
<feature type="compositionally biased region" description="Basic and acidic residues" evidence="1">
    <location>
        <begin position="416"/>
        <end position="428"/>
    </location>
</feature>
<feature type="compositionally biased region" description="Basic and acidic residues" evidence="1">
    <location>
        <begin position="456"/>
        <end position="474"/>
    </location>
</feature>
<dbReference type="PANTHER" id="PTHR39290:SF6">
    <property type="entry name" value="S-ADENOSYL-L-METHIONINE-DEPENDENT METHYLTRANSFERASES SUPERFAMILY PROTEIN"/>
    <property type="match status" value="1"/>
</dbReference>
<feature type="region of interest" description="Disordered" evidence="1">
    <location>
        <begin position="397"/>
        <end position="485"/>
    </location>
</feature>
<feature type="region of interest" description="Disordered" evidence="1">
    <location>
        <begin position="171"/>
        <end position="190"/>
    </location>
</feature>
<feature type="compositionally biased region" description="Basic and acidic residues" evidence="1">
    <location>
        <begin position="181"/>
        <end position="190"/>
    </location>
</feature>
<accession>A0A7S4AD15</accession>
<reference evidence="2" key="1">
    <citation type="submission" date="2021-01" db="EMBL/GenBank/DDBJ databases">
        <authorList>
            <person name="Corre E."/>
            <person name="Pelletier E."/>
            <person name="Niang G."/>
            <person name="Scheremetjew M."/>
            <person name="Finn R."/>
            <person name="Kale V."/>
            <person name="Holt S."/>
            <person name="Cochrane G."/>
            <person name="Meng A."/>
            <person name="Brown T."/>
            <person name="Cohen L."/>
        </authorList>
    </citation>
    <scope>NUCLEOTIDE SEQUENCE</scope>
    <source>
        <strain evidence="2">10249 10 AB</strain>
    </source>
</reference>
<feature type="compositionally biased region" description="Basic residues" evidence="1">
    <location>
        <begin position="429"/>
        <end position="444"/>
    </location>
</feature>
<dbReference type="AlphaFoldDB" id="A0A7S4AD15"/>
<evidence type="ECO:0000256" key="1">
    <source>
        <dbReference type="SAM" id="MobiDB-lite"/>
    </source>
</evidence>
<name>A0A7S4AD15_9STRA</name>
<sequence>MGKNKKRKSSLGSIADAISTARNTTLATFAGRETKDGANDVANANEIEKIANGKNNPLYEEQQSFLSSLTRQERDYYFFPLSSSPLFISPERRAEIWTNQAEIGEGLVNRYAWATPTKECLKIFREFSPIVEIGSGSNAYWAKYMKQMGGIDIVAYDRNIKEGGKIIHSEVGANRKNRKQNKSDKRTRYEGDELDPSKLVLRKGGSEVLKFLELRNRTLFLCYPDEEDAPVPSNDSGDENSIEEDQRPLSFGWHCLNEYKGKHVIHVGELAFFDATLNMEQSPWGRSSSSEFQQRLASEFHCIAKIQLPNWLHVRDSISVWKRSEICQMTFVGDEDDESEEIIEYRHIPPEEMLPTSIIAPCMAHLLLLPGSAKEGTSKLEARTIISKDETKQIDEQKIDPIKTIPNQTKMHSTKVTKEGVTRNEANSKKTKTGRRRERQKQKKLLSMQCPSENGNDDRKKNNTSEDKRIRSEYFRLNGRLPLPS</sequence>
<gene>
    <name evidence="2" type="ORF">PAUS00366_LOCUS3546</name>
</gene>